<dbReference type="SMART" id="SM01065">
    <property type="entry name" value="CBM_2"/>
    <property type="match status" value="1"/>
</dbReference>
<dbReference type="InterPro" id="IPR057506">
    <property type="entry name" value="C2_GPCPD1"/>
</dbReference>
<accession>A0A553NX35</accession>
<gene>
    <name evidence="3" type="ORF">TCAL_02818</name>
</gene>
<dbReference type="InterPro" id="IPR013783">
    <property type="entry name" value="Ig-like_fold"/>
</dbReference>
<dbReference type="Pfam" id="PF00686">
    <property type="entry name" value="CBM_20"/>
    <property type="match status" value="1"/>
</dbReference>
<evidence type="ECO:0000256" key="1">
    <source>
        <dbReference type="ARBA" id="ARBA00022801"/>
    </source>
</evidence>
<evidence type="ECO:0000313" key="4">
    <source>
        <dbReference type="Proteomes" id="UP000318571"/>
    </source>
</evidence>
<dbReference type="Pfam" id="PF25329">
    <property type="entry name" value="C2_GDE1"/>
    <property type="match status" value="1"/>
</dbReference>
<dbReference type="InterPro" id="IPR017946">
    <property type="entry name" value="PLC-like_Pdiesterase_TIM-brl"/>
</dbReference>
<dbReference type="SUPFAM" id="SSF51695">
    <property type="entry name" value="PLC-like phosphodiesterases"/>
    <property type="match status" value="1"/>
</dbReference>
<dbReference type="AlphaFoldDB" id="A0A553NX35"/>
<dbReference type="SUPFAM" id="SSF49452">
    <property type="entry name" value="Starch-binding domain-like"/>
    <property type="match status" value="1"/>
</dbReference>
<proteinExistence type="predicted"/>
<sequence length="612" mass="69294">METRLWKFSVHCQTLPGDVVCLTGSCPQLGLWKADKVVTMTRQSSSDNDTDSDKPDVWSVEVAIPLGSDVYFRYCVCICVDYEHEQRVVIKNWETRLKARKIGCHDIPDQDSIHEFGFINTQESLTQCGWLTNETLVELKLYEKPVQIWKKKHQNKNLFVKITPVDVREAGQPSFCSDMDESIDIAETRFKGKAWPVINAASLDGDDCRFHPQNQFGIEVKENGFVSFQAQMFDMHTVAFLVDIFARSDPEKELRDTLPAEHLGSCYVLPNHFKSTEGRVEQPIVSKGFQPIGQFSATYLIIKPLKDAPCDFAISYAQHWKSNWKRLDVGHRGLGNSYSETQYCSNICENTIASLKDSVAHGADMVEFDVQLSKDLVPVIYHNFELCTVISTKKGGQEVSVTMPVKNLTLEQLQQLKTHHVEELKGGRKNFSEDHEDHEPFPSLERALKEINPHAGFNVEIKWDMEFPDGSRECHNPFEMNLFIDVVLRKVLECGDERKIVFSSFNPDVCTTMDMNNSKLVKESIFMMDKRFESNEDEDFPVHIHQQTSPTHSSCSCTSGAKENALPSPSSLIVSEFTPASSAEEITPKVDMEEDGENCKSAFISKASALCI</sequence>
<name>A0A553NX35_TIGCA</name>
<feature type="domain" description="GP-PDE" evidence="2">
    <location>
        <begin position="326"/>
        <end position="612"/>
    </location>
</feature>
<dbReference type="Proteomes" id="UP000318571">
    <property type="component" value="Chromosome 9"/>
</dbReference>
<organism evidence="3 4">
    <name type="scientific">Tigriopus californicus</name>
    <name type="common">Marine copepod</name>
    <dbReference type="NCBI Taxonomy" id="6832"/>
    <lineage>
        <taxon>Eukaryota</taxon>
        <taxon>Metazoa</taxon>
        <taxon>Ecdysozoa</taxon>
        <taxon>Arthropoda</taxon>
        <taxon>Crustacea</taxon>
        <taxon>Multicrustacea</taxon>
        <taxon>Hexanauplia</taxon>
        <taxon>Copepoda</taxon>
        <taxon>Harpacticoida</taxon>
        <taxon>Harpacticidae</taxon>
        <taxon>Tigriopus</taxon>
    </lineage>
</organism>
<dbReference type="InterPro" id="IPR013784">
    <property type="entry name" value="Carb-bd-like_fold"/>
</dbReference>
<dbReference type="GO" id="GO:2001070">
    <property type="term" value="F:starch binding"/>
    <property type="evidence" value="ECO:0007669"/>
    <property type="project" value="InterPro"/>
</dbReference>
<dbReference type="Gene3D" id="2.60.40.10">
    <property type="entry name" value="Immunoglobulins"/>
    <property type="match status" value="1"/>
</dbReference>
<dbReference type="Pfam" id="PF03009">
    <property type="entry name" value="GDPD"/>
    <property type="match status" value="1"/>
</dbReference>
<dbReference type="STRING" id="6832.A0A553NX35"/>
<dbReference type="EMBL" id="VCGU01000009">
    <property type="protein sequence ID" value="TRY69992.1"/>
    <property type="molecule type" value="Genomic_DNA"/>
</dbReference>
<protein>
    <recommendedName>
        <fullName evidence="2">GP-PDE domain-containing protein</fullName>
    </recommendedName>
</protein>
<comment type="caution">
    <text evidence="3">The sequence shown here is derived from an EMBL/GenBank/DDBJ whole genome shotgun (WGS) entry which is preliminary data.</text>
</comment>
<dbReference type="GO" id="GO:0047389">
    <property type="term" value="F:glycerophosphocholine phosphodiesterase activity"/>
    <property type="evidence" value="ECO:0007669"/>
    <property type="project" value="TreeGrafter"/>
</dbReference>
<dbReference type="InterPro" id="IPR030395">
    <property type="entry name" value="GP_PDE_dom"/>
</dbReference>
<evidence type="ECO:0000313" key="3">
    <source>
        <dbReference type="EMBL" id="TRY69992.1"/>
    </source>
</evidence>
<dbReference type="OMA" id="LKVYHTA"/>
<evidence type="ECO:0000259" key="2">
    <source>
        <dbReference type="PROSITE" id="PS51704"/>
    </source>
</evidence>
<keyword evidence="1" id="KW-0378">Hydrolase</keyword>
<dbReference type="Gene3D" id="3.20.20.190">
    <property type="entry name" value="Phosphatidylinositol (PI) phosphodiesterase"/>
    <property type="match status" value="1"/>
</dbReference>
<dbReference type="PROSITE" id="PS51704">
    <property type="entry name" value="GP_PDE"/>
    <property type="match status" value="1"/>
</dbReference>
<dbReference type="PANTHER" id="PTHR22958:SF1">
    <property type="entry name" value="GLYCEROPHOSPHOCHOLINE PHOSPHODIESTERASE GPCPD1"/>
    <property type="match status" value="1"/>
</dbReference>
<dbReference type="GO" id="GO:0046475">
    <property type="term" value="P:glycerophospholipid catabolic process"/>
    <property type="evidence" value="ECO:0007669"/>
    <property type="project" value="TreeGrafter"/>
</dbReference>
<dbReference type="InterPro" id="IPR002044">
    <property type="entry name" value="CBM20"/>
</dbReference>
<reference evidence="3 4" key="1">
    <citation type="journal article" date="2018" name="Nat. Ecol. Evol.">
        <title>Genomic signatures of mitonuclear coevolution across populations of Tigriopus californicus.</title>
        <authorList>
            <person name="Barreto F.S."/>
            <person name="Watson E.T."/>
            <person name="Lima T.G."/>
            <person name="Willett C.S."/>
            <person name="Edmands S."/>
            <person name="Li W."/>
            <person name="Burton R.S."/>
        </authorList>
    </citation>
    <scope>NUCLEOTIDE SEQUENCE [LARGE SCALE GENOMIC DNA]</scope>
    <source>
        <strain evidence="3 4">San Diego</strain>
    </source>
</reference>
<keyword evidence="4" id="KW-1185">Reference proteome</keyword>
<dbReference type="InterPro" id="IPR051578">
    <property type="entry name" value="GDPD"/>
</dbReference>
<dbReference type="PANTHER" id="PTHR22958">
    <property type="entry name" value="GLYCEROPHOSPHORYL DIESTER PHOSPHODIESTERASE"/>
    <property type="match status" value="1"/>
</dbReference>